<evidence type="ECO:0000313" key="2">
    <source>
        <dbReference type="Proteomes" id="UP000078295"/>
    </source>
</evidence>
<dbReference type="Proteomes" id="UP000078295">
    <property type="component" value="Unassembled WGS sequence"/>
</dbReference>
<proteinExistence type="predicted"/>
<gene>
    <name evidence="1" type="ORF">AO370_1766</name>
</gene>
<protein>
    <submittedName>
        <fullName evidence="1">Uncharacterized protein</fullName>
    </submittedName>
</protein>
<organism evidence="1 2">
    <name type="scientific">Moraxella catarrhalis</name>
    <name type="common">Branhamella catarrhalis</name>
    <dbReference type="NCBI Taxonomy" id="480"/>
    <lineage>
        <taxon>Bacteria</taxon>
        <taxon>Pseudomonadati</taxon>
        <taxon>Pseudomonadota</taxon>
        <taxon>Gammaproteobacteria</taxon>
        <taxon>Moraxellales</taxon>
        <taxon>Moraxellaceae</taxon>
        <taxon>Moraxella</taxon>
    </lineage>
</organism>
<dbReference type="EMBL" id="LXHQ01000046">
    <property type="protein sequence ID" value="OAV23108.1"/>
    <property type="molecule type" value="Genomic_DNA"/>
</dbReference>
<sequence>MVNRQNTQNMTRPSQINPCVMSKVFVLINKIPPKSLGEFLWLMVVDGGLNKSSHH</sequence>
<name>A0AB36DLC6_MORCA</name>
<accession>A0AB36DLC6</accession>
<comment type="caution">
    <text evidence="1">The sequence shown here is derived from an EMBL/GenBank/DDBJ whole genome shotgun (WGS) entry which is preliminary data.</text>
</comment>
<evidence type="ECO:0000313" key="1">
    <source>
        <dbReference type="EMBL" id="OAV23108.1"/>
    </source>
</evidence>
<dbReference type="AlphaFoldDB" id="A0AB36DLC6"/>
<reference evidence="1 2" key="1">
    <citation type="journal article" date="2016" name="Genome Biol. Evol.">
        <title>Comparative Genomic Analyses of the Moraxella catarrhalis Serosensitive and Seroresistant Lineages Demonstrate Their Independent Evolution.</title>
        <authorList>
            <person name="Earl J.P."/>
            <person name="de Vries S.P."/>
            <person name="Ahmed A."/>
            <person name="Powell E."/>
            <person name="Schultz M.P."/>
            <person name="Hermans P.W."/>
            <person name="Hill D.J."/>
            <person name="Zhou Z."/>
            <person name="Constantinidou C.I."/>
            <person name="Hu F.Z."/>
            <person name="Bootsma H.J."/>
            <person name="Ehrlich G.D."/>
        </authorList>
    </citation>
    <scope>NUCLEOTIDE SEQUENCE [LARGE SCALE GENOMIC DNA]</scope>
    <source>
        <strain evidence="1 2">F23</strain>
    </source>
</reference>